<evidence type="ECO:0000256" key="9">
    <source>
        <dbReference type="ARBA" id="ARBA00022805"/>
    </source>
</evidence>
<dbReference type="GO" id="GO:0046872">
    <property type="term" value="F:metal ion binding"/>
    <property type="evidence" value="ECO:0007669"/>
    <property type="project" value="UniProtKB-KW"/>
</dbReference>
<dbReference type="CDD" id="cd00882">
    <property type="entry name" value="Ras_like_GTPase"/>
    <property type="match status" value="1"/>
</dbReference>
<proteinExistence type="predicted"/>
<evidence type="ECO:0000256" key="13">
    <source>
        <dbReference type="ARBA" id="ARBA00023136"/>
    </source>
</evidence>
<keyword evidence="8 18" id="KW-0378">Hydrolase</keyword>
<keyword evidence="19" id="KW-1185">Reference proteome</keyword>
<feature type="domain" description="G" evidence="17">
    <location>
        <begin position="8"/>
        <end position="100"/>
    </location>
</feature>
<dbReference type="InterPro" id="IPR006073">
    <property type="entry name" value="GTP-bd"/>
</dbReference>
<evidence type="ECO:0000256" key="14">
    <source>
        <dbReference type="ARBA" id="ARBA00024013"/>
    </source>
</evidence>
<evidence type="ECO:0000256" key="12">
    <source>
        <dbReference type="ARBA" id="ARBA00022989"/>
    </source>
</evidence>
<dbReference type="GeneID" id="28819793"/>
<evidence type="ECO:0000256" key="16">
    <source>
        <dbReference type="SAM" id="Phobius"/>
    </source>
</evidence>
<organism evidence="18 19">
    <name type="scientific">Mollisia scopiformis</name>
    <name type="common">Conifer needle endophyte fungus</name>
    <name type="synonym">Phialocephala scopiformis</name>
    <dbReference type="NCBI Taxonomy" id="149040"/>
    <lineage>
        <taxon>Eukaryota</taxon>
        <taxon>Fungi</taxon>
        <taxon>Dikarya</taxon>
        <taxon>Ascomycota</taxon>
        <taxon>Pezizomycotina</taxon>
        <taxon>Leotiomycetes</taxon>
        <taxon>Helotiales</taxon>
        <taxon>Mollisiaceae</taxon>
        <taxon>Mollisia</taxon>
    </lineage>
</organism>
<dbReference type="GO" id="GO:0005525">
    <property type="term" value="F:GTP binding"/>
    <property type="evidence" value="ECO:0007669"/>
    <property type="project" value="InterPro"/>
</dbReference>
<protein>
    <submittedName>
        <fullName evidence="18">p-loop containing nucleoside triphosphate hydrolase protein</fullName>
    </submittedName>
</protein>
<dbReference type="GO" id="GO:0015031">
    <property type="term" value="P:protein transport"/>
    <property type="evidence" value="ECO:0007669"/>
    <property type="project" value="UniProtKB-KW"/>
</dbReference>
<dbReference type="STRING" id="149040.A0A132BB52"/>
<comment type="cofactor">
    <cofactor evidence="1">
        <name>Mg(2+)</name>
        <dbReference type="ChEBI" id="CHEBI:18420"/>
    </cofactor>
</comment>
<sequence>MVITHDRIMGPTGSGKSSFINTITGRPVRETGGDLESTTEDAECEHMVLNGVPVTLIDTPGFDDTYLTEAQVLRKISSYLIEMYEENQKLTGVLYLRDIHEKKMKGSEKRNIDLFFSLCGEKYLSNVRLVTTKWDDDCEAVDAVEGREAELREKFWAHMERLGCRYSKYFNTQASATGIVGQMLNLTPDYLQIQEELGEMHLSLGQTAAGQIIELGQKQRLSELRQRMKEVSRRMEQMRQSHNEALQQALEDQRADIEDEMEEMDEKNRILEQNYKSLLQKTQSPDTSFLLKQLMKRWDQKLPADITIKKVVGIGALGAVGVAGLVAATLD</sequence>
<dbReference type="GO" id="GO:0016020">
    <property type="term" value="C:membrane"/>
    <property type="evidence" value="ECO:0007669"/>
    <property type="project" value="UniProtKB-SubCell"/>
</dbReference>
<dbReference type="InParanoid" id="A0A132BB52"/>
<evidence type="ECO:0000256" key="7">
    <source>
        <dbReference type="ARBA" id="ARBA00022723"/>
    </source>
</evidence>
<evidence type="ECO:0000256" key="10">
    <source>
        <dbReference type="ARBA" id="ARBA00022842"/>
    </source>
</evidence>
<evidence type="ECO:0000313" key="19">
    <source>
        <dbReference type="Proteomes" id="UP000070700"/>
    </source>
</evidence>
<dbReference type="EMBL" id="KQ947433">
    <property type="protein sequence ID" value="KUJ09074.1"/>
    <property type="molecule type" value="Genomic_DNA"/>
</dbReference>
<keyword evidence="12 16" id="KW-1133">Transmembrane helix</keyword>
<gene>
    <name evidence="18" type="ORF">LY89DRAFT_598934</name>
</gene>
<comment type="subcellular location">
    <subcellularLocation>
        <location evidence="2">Membrane</location>
        <topology evidence="2">Single-pass membrane protein</topology>
    </subcellularLocation>
    <subcellularLocation>
        <location evidence="14">Plastid</location>
        <location evidence="14">Chloroplast outer membrane</location>
    </subcellularLocation>
</comment>
<evidence type="ECO:0000259" key="17">
    <source>
        <dbReference type="Pfam" id="PF01926"/>
    </source>
</evidence>
<keyword evidence="10" id="KW-0460">Magnesium</keyword>
<keyword evidence="6 16" id="KW-0812">Transmembrane</keyword>
<dbReference type="PANTHER" id="PTHR10903">
    <property type="entry name" value="GTPASE, IMAP FAMILY MEMBER-RELATED"/>
    <property type="match status" value="1"/>
</dbReference>
<dbReference type="SUPFAM" id="SSF52540">
    <property type="entry name" value="P-loop containing nucleoside triphosphate hydrolases"/>
    <property type="match status" value="1"/>
</dbReference>
<feature type="coiled-coil region" evidence="15">
    <location>
        <begin position="221"/>
        <end position="281"/>
    </location>
</feature>
<evidence type="ECO:0000256" key="8">
    <source>
        <dbReference type="ARBA" id="ARBA00022801"/>
    </source>
</evidence>
<dbReference type="RefSeq" id="XP_018063429.1">
    <property type="nucleotide sequence ID" value="XM_018210067.1"/>
</dbReference>
<evidence type="ECO:0000256" key="11">
    <source>
        <dbReference type="ARBA" id="ARBA00022927"/>
    </source>
</evidence>
<evidence type="ECO:0000256" key="15">
    <source>
        <dbReference type="SAM" id="Coils"/>
    </source>
</evidence>
<keyword evidence="13 16" id="KW-0472">Membrane</keyword>
<keyword evidence="4" id="KW-0150">Chloroplast</keyword>
<dbReference type="KEGG" id="psco:LY89DRAFT_598934"/>
<dbReference type="InterPro" id="IPR045058">
    <property type="entry name" value="GIMA/IAN/Toc"/>
</dbReference>
<dbReference type="OrthoDB" id="8954335at2759"/>
<dbReference type="AlphaFoldDB" id="A0A132BB52"/>
<accession>A0A132BB52</accession>
<evidence type="ECO:0000256" key="1">
    <source>
        <dbReference type="ARBA" id="ARBA00001946"/>
    </source>
</evidence>
<dbReference type="Pfam" id="PF01926">
    <property type="entry name" value="MMR_HSR1"/>
    <property type="match status" value="1"/>
</dbReference>
<keyword evidence="11" id="KW-0653">Protein transport</keyword>
<keyword evidence="3" id="KW-0813">Transport</keyword>
<keyword evidence="7" id="KW-0479">Metal-binding</keyword>
<evidence type="ECO:0000256" key="3">
    <source>
        <dbReference type="ARBA" id="ARBA00022448"/>
    </source>
</evidence>
<evidence type="ECO:0000256" key="4">
    <source>
        <dbReference type="ARBA" id="ARBA00022528"/>
    </source>
</evidence>
<evidence type="ECO:0000256" key="5">
    <source>
        <dbReference type="ARBA" id="ARBA00022640"/>
    </source>
</evidence>
<evidence type="ECO:0000256" key="2">
    <source>
        <dbReference type="ARBA" id="ARBA00004167"/>
    </source>
</evidence>
<dbReference type="PANTHER" id="PTHR10903:SF135">
    <property type="entry name" value="TRANSLOCASE OF CHLOROPLAST 120, CHLOROPLASTIC-RELATED"/>
    <property type="match status" value="1"/>
</dbReference>
<dbReference type="InterPro" id="IPR027417">
    <property type="entry name" value="P-loop_NTPase"/>
</dbReference>
<evidence type="ECO:0000256" key="6">
    <source>
        <dbReference type="ARBA" id="ARBA00022692"/>
    </source>
</evidence>
<dbReference type="Gene3D" id="3.40.50.300">
    <property type="entry name" value="P-loop containing nucleotide triphosphate hydrolases"/>
    <property type="match status" value="1"/>
</dbReference>
<dbReference type="Proteomes" id="UP000070700">
    <property type="component" value="Unassembled WGS sequence"/>
</dbReference>
<keyword evidence="15" id="KW-0175">Coiled coil</keyword>
<dbReference type="GO" id="GO:0016787">
    <property type="term" value="F:hydrolase activity"/>
    <property type="evidence" value="ECO:0007669"/>
    <property type="project" value="UniProtKB-KW"/>
</dbReference>
<keyword evidence="9" id="KW-1002">Plastid outer membrane</keyword>
<evidence type="ECO:0000313" key="18">
    <source>
        <dbReference type="EMBL" id="KUJ09074.1"/>
    </source>
</evidence>
<reference evidence="18 19" key="1">
    <citation type="submission" date="2015-10" db="EMBL/GenBank/DDBJ databases">
        <title>Full genome of DAOMC 229536 Phialocephala scopiformis, a fungal endophyte of spruce producing the potent anti-insectan compound rugulosin.</title>
        <authorList>
            <consortium name="DOE Joint Genome Institute"/>
            <person name="Walker A.K."/>
            <person name="Frasz S.L."/>
            <person name="Seifert K.A."/>
            <person name="Miller J.D."/>
            <person name="Mondo S.J."/>
            <person name="Labutti K."/>
            <person name="Lipzen A."/>
            <person name="Dockter R."/>
            <person name="Kennedy M."/>
            <person name="Grigoriev I.V."/>
            <person name="Spatafora J.W."/>
        </authorList>
    </citation>
    <scope>NUCLEOTIDE SEQUENCE [LARGE SCALE GENOMIC DNA]</scope>
    <source>
        <strain evidence="18 19">CBS 120377</strain>
    </source>
</reference>
<name>A0A132BB52_MOLSC</name>
<keyword evidence="5" id="KW-0934">Plastid</keyword>
<feature type="transmembrane region" description="Helical" evidence="16">
    <location>
        <begin position="311"/>
        <end position="330"/>
    </location>
</feature>